<sequence length="219" mass="23152">MAYKVCAGYHVDMLATNLAFLAWFIGLFYTCWAFATHSEAPDSLTHALILAASAFCNFFAVATTRLNDSGFTSGLSPLLPPFFICNWLVLYFGAAPTMLVAGSLSGQIIASQLVLPATAVVCGFLALTAIFFRDAGLWIPHVGYLGGAGSSEGFDSSYKRAAMLPTAFAASFTLSALITPLLAAAGLTFVQQASRLAASFLCISFVSCASLWRLLGLEV</sequence>
<dbReference type="EMBL" id="CAJNIZ010000558">
    <property type="protein sequence ID" value="CAE7169392.1"/>
    <property type="molecule type" value="Genomic_DNA"/>
</dbReference>
<feature type="transmembrane region" description="Helical" evidence="1">
    <location>
        <begin position="196"/>
        <end position="215"/>
    </location>
</feature>
<name>A0A812IQ52_SYMPI</name>
<evidence type="ECO:0000256" key="1">
    <source>
        <dbReference type="SAM" id="Phobius"/>
    </source>
</evidence>
<feature type="transmembrane region" description="Helical" evidence="1">
    <location>
        <begin position="167"/>
        <end position="189"/>
    </location>
</feature>
<reference evidence="2" key="1">
    <citation type="submission" date="2021-02" db="EMBL/GenBank/DDBJ databases">
        <authorList>
            <person name="Dougan E. K."/>
            <person name="Rhodes N."/>
            <person name="Thang M."/>
            <person name="Chan C."/>
        </authorList>
    </citation>
    <scope>NUCLEOTIDE SEQUENCE</scope>
</reference>
<keyword evidence="1" id="KW-0812">Transmembrane</keyword>
<accession>A0A812IQ52</accession>
<keyword evidence="1" id="KW-1133">Transmembrane helix</keyword>
<dbReference type="Proteomes" id="UP000649617">
    <property type="component" value="Unassembled WGS sequence"/>
</dbReference>
<evidence type="ECO:0000313" key="2">
    <source>
        <dbReference type="EMBL" id="CAE7169392.1"/>
    </source>
</evidence>
<organism evidence="2 3">
    <name type="scientific">Symbiodinium pilosum</name>
    <name type="common">Dinoflagellate</name>
    <dbReference type="NCBI Taxonomy" id="2952"/>
    <lineage>
        <taxon>Eukaryota</taxon>
        <taxon>Sar</taxon>
        <taxon>Alveolata</taxon>
        <taxon>Dinophyceae</taxon>
        <taxon>Suessiales</taxon>
        <taxon>Symbiodiniaceae</taxon>
        <taxon>Symbiodinium</taxon>
    </lineage>
</organism>
<keyword evidence="1" id="KW-0472">Membrane</keyword>
<feature type="transmembrane region" description="Helical" evidence="1">
    <location>
        <begin position="47"/>
        <end position="66"/>
    </location>
</feature>
<keyword evidence="3" id="KW-1185">Reference proteome</keyword>
<dbReference type="OrthoDB" id="248923at2759"/>
<feature type="transmembrane region" description="Helical" evidence="1">
    <location>
        <begin position="78"/>
        <end position="101"/>
    </location>
</feature>
<feature type="transmembrane region" description="Helical" evidence="1">
    <location>
        <begin position="18"/>
        <end position="35"/>
    </location>
</feature>
<dbReference type="AlphaFoldDB" id="A0A812IQ52"/>
<proteinExistence type="predicted"/>
<comment type="caution">
    <text evidence="2">The sequence shown here is derived from an EMBL/GenBank/DDBJ whole genome shotgun (WGS) entry which is preliminary data.</text>
</comment>
<protein>
    <submittedName>
        <fullName evidence="2">ARK1 protein</fullName>
    </submittedName>
</protein>
<evidence type="ECO:0000313" key="3">
    <source>
        <dbReference type="Proteomes" id="UP000649617"/>
    </source>
</evidence>
<feature type="transmembrane region" description="Helical" evidence="1">
    <location>
        <begin position="113"/>
        <end position="132"/>
    </location>
</feature>
<gene>
    <name evidence="2" type="primary">ARK1</name>
    <name evidence="2" type="ORF">SPIL2461_LOCUS671</name>
</gene>